<dbReference type="Pfam" id="PF08790">
    <property type="entry name" value="zf-LYAR"/>
    <property type="match status" value="1"/>
</dbReference>
<dbReference type="GO" id="GO:0006364">
    <property type="term" value="P:rRNA processing"/>
    <property type="evidence" value="ECO:0007669"/>
    <property type="project" value="TreeGrafter"/>
</dbReference>
<evidence type="ECO:0000256" key="8">
    <source>
        <dbReference type="SAM" id="MobiDB-lite"/>
    </source>
</evidence>
<evidence type="ECO:0000256" key="7">
    <source>
        <dbReference type="PROSITE-ProRule" id="PRU01145"/>
    </source>
</evidence>
<feature type="region of interest" description="Disordered" evidence="8">
    <location>
        <begin position="179"/>
        <end position="198"/>
    </location>
</feature>
<dbReference type="SUPFAM" id="SSF57667">
    <property type="entry name" value="beta-beta-alpha zinc fingers"/>
    <property type="match status" value="2"/>
</dbReference>
<evidence type="ECO:0000313" key="11">
    <source>
        <dbReference type="EMBL" id="JAP03586.1"/>
    </source>
</evidence>
<keyword evidence="2" id="KW-0479">Metal-binding</keyword>
<evidence type="ECO:0000259" key="9">
    <source>
        <dbReference type="Pfam" id="PF08790"/>
    </source>
</evidence>
<evidence type="ECO:0000259" key="10">
    <source>
        <dbReference type="Pfam" id="PF25879"/>
    </source>
</evidence>
<evidence type="ECO:0000256" key="6">
    <source>
        <dbReference type="ARBA" id="ARBA00023242"/>
    </source>
</evidence>
<evidence type="ECO:0000256" key="4">
    <source>
        <dbReference type="ARBA" id="ARBA00022771"/>
    </source>
</evidence>
<dbReference type="EMBL" id="GECL01002538">
    <property type="protein sequence ID" value="JAP03586.1"/>
    <property type="molecule type" value="Transcribed_RNA"/>
</dbReference>
<dbReference type="Gene3D" id="3.30.1490.490">
    <property type="match status" value="1"/>
</dbReference>
<dbReference type="PANTHER" id="PTHR13100:SF10">
    <property type="entry name" value="CELL GROWTH-REGULATING NUCLEOLAR PROTEIN"/>
    <property type="match status" value="1"/>
</dbReference>
<accession>A0A0V0G669</accession>
<feature type="region of interest" description="Disordered" evidence="8">
    <location>
        <begin position="261"/>
        <end position="280"/>
    </location>
</feature>
<feature type="domain" description="Cell growth-regulating nucleolar protein-like winged helix" evidence="10">
    <location>
        <begin position="406"/>
        <end position="477"/>
    </location>
</feature>
<protein>
    <submittedName>
        <fullName evidence="11">Putative cell growth-regulating nucleolar protein</fullName>
    </submittedName>
</protein>
<dbReference type="InterPro" id="IPR014898">
    <property type="entry name" value="Znf_C2H2_LYAR"/>
</dbReference>
<dbReference type="Pfam" id="PF25879">
    <property type="entry name" value="WHD_LYAR"/>
    <property type="match status" value="1"/>
</dbReference>
<feature type="domain" description="Zinc finger C2H2 LYAR-type" evidence="9">
    <location>
        <begin position="29"/>
        <end position="56"/>
    </location>
</feature>
<proteinExistence type="predicted"/>
<organism evidence="11">
    <name type="scientific">Triatoma dimidiata</name>
    <name type="common">Kissing bug</name>
    <name type="synonym">Meccus dimidiatus</name>
    <dbReference type="NCBI Taxonomy" id="72491"/>
    <lineage>
        <taxon>Eukaryota</taxon>
        <taxon>Metazoa</taxon>
        <taxon>Ecdysozoa</taxon>
        <taxon>Arthropoda</taxon>
        <taxon>Hexapoda</taxon>
        <taxon>Insecta</taxon>
        <taxon>Pterygota</taxon>
        <taxon>Neoptera</taxon>
        <taxon>Paraneoptera</taxon>
        <taxon>Hemiptera</taxon>
        <taxon>Heteroptera</taxon>
        <taxon>Panheteroptera</taxon>
        <taxon>Cimicomorpha</taxon>
        <taxon>Reduviidae</taxon>
        <taxon>Triatominae</taxon>
        <taxon>Triatoma</taxon>
    </lineage>
</organism>
<dbReference type="PROSITE" id="PS51804">
    <property type="entry name" value="ZF_C2HC_LYAR"/>
    <property type="match status" value="2"/>
</dbReference>
<dbReference type="GO" id="GO:0005730">
    <property type="term" value="C:nucleolus"/>
    <property type="evidence" value="ECO:0007669"/>
    <property type="project" value="TreeGrafter"/>
</dbReference>
<keyword evidence="6" id="KW-0539">Nucleus</keyword>
<keyword evidence="5" id="KW-0862">Zinc</keyword>
<dbReference type="GO" id="GO:0008270">
    <property type="term" value="F:zinc ion binding"/>
    <property type="evidence" value="ECO:0007669"/>
    <property type="project" value="UniProtKB-KW"/>
</dbReference>
<comment type="subcellular location">
    <subcellularLocation>
        <location evidence="1">Nucleus</location>
    </subcellularLocation>
</comment>
<dbReference type="InterPro" id="IPR058719">
    <property type="entry name" value="WHD_LYAR"/>
</dbReference>
<dbReference type="GO" id="GO:0003677">
    <property type="term" value="F:DNA binding"/>
    <property type="evidence" value="ECO:0007669"/>
    <property type="project" value="InterPro"/>
</dbReference>
<dbReference type="GO" id="GO:0000122">
    <property type="term" value="P:negative regulation of transcription by RNA polymerase II"/>
    <property type="evidence" value="ECO:0007669"/>
    <property type="project" value="TreeGrafter"/>
</dbReference>
<keyword evidence="3" id="KW-0677">Repeat</keyword>
<reference evidence="11" key="1">
    <citation type="journal article" date="2018" name="J. Proteomics">
        <title>Exploring the molecular complexity of Triatoma dimidiata sialome.</title>
        <authorList>
            <person name="Santiago P.B."/>
            <person name="de Araujo C.N."/>
            <person name="Charneau S."/>
            <person name="Bastos I.M.D."/>
            <person name="Assumpcao T.C.F."/>
            <person name="Queiroz R.M.L."/>
            <person name="Praca Y.R."/>
            <person name="Cordeiro T.M."/>
            <person name="Garcia C.H.S."/>
            <person name="da Silva I.G."/>
            <person name="Raiol T."/>
            <person name="Motta F.N."/>
            <person name="de Araujo Oliveira J.V."/>
            <person name="de Sousa M.V."/>
            <person name="Ribeiro J.M.C."/>
            <person name="de Santana J.M."/>
        </authorList>
    </citation>
    <scope>NUCLEOTIDE SEQUENCE</scope>
    <source>
        <strain evidence="11">Santander</strain>
        <tissue evidence="11">Salivary glands</tissue>
    </source>
</reference>
<evidence type="ECO:0000256" key="5">
    <source>
        <dbReference type="ARBA" id="ARBA00022833"/>
    </source>
</evidence>
<feature type="region of interest" description="Disordered" evidence="8">
    <location>
        <begin position="336"/>
        <end position="376"/>
    </location>
</feature>
<dbReference type="InterPro" id="IPR036236">
    <property type="entry name" value="Znf_C2H2_sf"/>
</dbReference>
<evidence type="ECO:0000256" key="2">
    <source>
        <dbReference type="ARBA" id="ARBA00022723"/>
    </source>
</evidence>
<sequence length="481" mass="55366">MVVFTCQKCNSTLKKNAVEKHNSCRPFLLTCIDCLKDFRGTEYDEHKSCITEREKYGGSNVVIKPQGVKQEKWAEIASETLAKISHNNRFRKICLALKSSTNIPRNRKKFHNFVKNICPKLYETDIINEIFDHLMDAKNNKQETLEEKEINNKESTLNSNGTCEEIETINLDESISPETNVKKKKKKKERSSNETQLENIENMEVCENIKSESEQQTVLRNESDIKKCVNIRKLRKKALDKLKEDQKITLKTFFNIDDKANADQQNKENEENEAGGEIDQSKSYEEQIYNHSVAEPNPNNADANGKLSKKELKKLKKQKKYKAEIAEIENYQAENENTGIAQEEQPRKKNKKHNNTEEKVEAVCSTSPKRKLSDDEPFEVVEDIGGKRIKLNETLVEEEAPNDTRKKFKWGKIIKRILENSSDKEMSLKKLRKKVINEYTVSGGGNGVPYEQLLGIFNKKVNSTVGVKVIKDRAQLIDDLM</sequence>
<keyword evidence="4 7" id="KW-0863">Zinc-finger</keyword>
<dbReference type="AlphaFoldDB" id="A0A0V0G669"/>
<dbReference type="PANTHER" id="PTHR13100">
    <property type="entry name" value="CELL GROWTH-REGULATING NUCLEOLAR PROTEIN LYAR"/>
    <property type="match status" value="1"/>
</dbReference>
<evidence type="ECO:0000256" key="3">
    <source>
        <dbReference type="ARBA" id="ARBA00022737"/>
    </source>
</evidence>
<name>A0A0V0G669_TRIDM</name>
<dbReference type="InterPro" id="IPR039999">
    <property type="entry name" value="LYAR"/>
</dbReference>
<evidence type="ECO:0000256" key="1">
    <source>
        <dbReference type="ARBA" id="ARBA00004123"/>
    </source>
</evidence>